<comment type="caution">
    <text evidence="9">The sequence shown here is derived from an EMBL/GenBank/DDBJ whole genome shotgun (WGS) entry which is preliminary data.</text>
</comment>
<keyword evidence="3" id="KW-0808">Transferase</keyword>
<feature type="domain" description="Cytidyltransferase-like" evidence="8">
    <location>
        <begin position="7"/>
        <end position="182"/>
    </location>
</feature>
<evidence type="ECO:0000256" key="6">
    <source>
        <dbReference type="ARBA" id="ARBA00022840"/>
    </source>
</evidence>
<keyword evidence="2" id="KW-0662">Pyridine nucleotide biosynthesis</keyword>
<dbReference type="NCBIfam" id="NF000839">
    <property type="entry name" value="PRK00071.1-1"/>
    <property type="match status" value="1"/>
</dbReference>
<dbReference type="Pfam" id="PF01467">
    <property type="entry name" value="CTP_transf_like"/>
    <property type="match status" value="1"/>
</dbReference>
<evidence type="ECO:0000256" key="4">
    <source>
        <dbReference type="ARBA" id="ARBA00022695"/>
    </source>
</evidence>
<evidence type="ECO:0000313" key="9">
    <source>
        <dbReference type="EMBL" id="KKN61210.1"/>
    </source>
</evidence>
<keyword evidence="5" id="KW-0547">Nucleotide-binding</keyword>
<dbReference type="NCBIfam" id="TIGR00482">
    <property type="entry name" value="nicotinate (nicotinamide) nucleotide adenylyltransferase"/>
    <property type="match status" value="1"/>
</dbReference>
<dbReference type="GO" id="GO:0005524">
    <property type="term" value="F:ATP binding"/>
    <property type="evidence" value="ECO:0007669"/>
    <property type="project" value="UniProtKB-KW"/>
</dbReference>
<evidence type="ECO:0000256" key="1">
    <source>
        <dbReference type="ARBA" id="ARBA00004790"/>
    </source>
</evidence>
<dbReference type="InterPro" id="IPR005248">
    <property type="entry name" value="NadD/NMNAT"/>
</dbReference>
<name>A0A0F9RXN6_9ZZZZ</name>
<dbReference type="SUPFAM" id="SSF52374">
    <property type="entry name" value="Nucleotidylyl transferase"/>
    <property type="match status" value="1"/>
</dbReference>
<dbReference type="PANTHER" id="PTHR39321">
    <property type="entry name" value="NICOTINATE-NUCLEOTIDE ADENYLYLTRANSFERASE-RELATED"/>
    <property type="match status" value="1"/>
</dbReference>
<dbReference type="AlphaFoldDB" id="A0A0F9RXN6"/>
<dbReference type="InterPro" id="IPR004821">
    <property type="entry name" value="Cyt_trans-like"/>
</dbReference>
<dbReference type="CDD" id="cd02165">
    <property type="entry name" value="NMNAT"/>
    <property type="match status" value="1"/>
</dbReference>
<organism evidence="9">
    <name type="scientific">marine sediment metagenome</name>
    <dbReference type="NCBI Taxonomy" id="412755"/>
    <lineage>
        <taxon>unclassified sequences</taxon>
        <taxon>metagenomes</taxon>
        <taxon>ecological metagenomes</taxon>
    </lineage>
</organism>
<evidence type="ECO:0000256" key="3">
    <source>
        <dbReference type="ARBA" id="ARBA00022679"/>
    </source>
</evidence>
<dbReference type="NCBIfam" id="TIGR00125">
    <property type="entry name" value="cyt_tran_rel"/>
    <property type="match status" value="1"/>
</dbReference>
<dbReference type="PANTHER" id="PTHR39321:SF3">
    <property type="entry name" value="PHOSPHOPANTETHEINE ADENYLYLTRANSFERASE"/>
    <property type="match status" value="1"/>
</dbReference>
<gene>
    <name evidence="9" type="ORF">LCGC14_0524000</name>
</gene>
<dbReference type="EMBL" id="LAZR01000666">
    <property type="protein sequence ID" value="KKN61210.1"/>
    <property type="molecule type" value="Genomic_DNA"/>
</dbReference>
<accession>A0A0F9RXN6</accession>
<dbReference type="UniPathway" id="UPA00253"/>
<comment type="pathway">
    <text evidence="1">Cofactor biosynthesis; NAD(+) biosynthesis.</text>
</comment>
<dbReference type="Gene3D" id="3.40.50.620">
    <property type="entry name" value="HUPs"/>
    <property type="match status" value="1"/>
</dbReference>
<keyword evidence="4" id="KW-0548">Nucleotidyltransferase</keyword>
<reference evidence="9" key="1">
    <citation type="journal article" date="2015" name="Nature">
        <title>Complex archaea that bridge the gap between prokaryotes and eukaryotes.</title>
        <authorList>
            <person name="Spang A."/>
            <person name="Saw J.H."/>
            <person name="Jorgensen S.L."/>
            <person name="Zaremba-Niedzwiedzka K."/>
            <person name="Martijn J."/>
            <person name="Lind A.E."/>
            <person name="van Eijk R."/>
            <person name="Schleper C."/>
            <person name="Guy L."/>
            <person name="Ettema T.J."/>
        </authorList>
    </citation>
    <scope>NUCLEOTIDE SEQUENCE</scope>
</reference>
<dbReference type="HAMAP" id="MF_00244">
    <property type="entry name" value="NaMN_adenylyltr"/>
    <property type="match status" value="1"/>
</dbReference>
<evidence type="ECO:0000259" key="8">
    <source>
        <dbReference type="Pfam" id="PF01467"/>
    </source>
</evidence>
<protein>
    <recommendedName>
        <fullName evidence="8">Cytidyltransferase-like domain-containing protein</fullName>
    </recommendedName>
</protein>
<dbReference type="GO" id="GO:0070566">
    <property type="term" value="F:adenylyltransferase activity"/>
    <property type="evidence" value="ECO:0007669"/>
    <property type="project" value="UniProtKB-ARBA"/>
</dbReference>
<dbReference type="InterPro" id="IPR014729">
    <property type="entry name" value="Rossmann-like_a/b/a_fold"/>
</dbReference>
<keyword evidence="7" id="KW-0520">NAD</keyword>
<evidence type="ECO:0000256" key="5">
    <source>
        <dbReference type="ARBA" id="ARBA00022741"/>
    </source>
</evidence>
<sequence length="212" mass="23799">MAEAIGVLGGTFDPVHFGHLRSALEVSEQLNLAHVRLIPSARPPHRNEPKANTQQRLMMLHLAMKNADGFIVDDRELNRDGVSYTVDTLISLREDFPDNPLYLLLGTDAFLGIQTWHQWQRLLDLAHIVVIRRPDESMTMSEELNTWHQQYLAVADDAQYLAGKIWPVTVTQLAISATAIRTAISAGQSPQFLLPDAAIQLINQLGLYRNND</sequence>
<keyword evidence="6" id="KW-0067">ATP-binding</keyword>
<dbReference type="NCBIfam" id="NF000840">
    <property type="entry name" value="PRK00071.1-3"/>
    <property type="match status" value="1"/>
</dbReference>
<evidence type="ECO:0000256" key="2">
    <source>
        <dbReference type="ARBA" id="ARBA00022642"/>
    </source>
</evidence>
<proteinExistence type="inferred from homology"/>
<dbReference type="GO" id="GO:0009435">
    <property type="term" value="P:NAD+ biosynthetic process"/>
    <property type="evidence" value="ECO:0007669"/>
    <property type="project" value="UniProtKB-UniPathway"/>
</dbReference>
<evidence type="ECO:0000256" key="7">
    <source>
        <dbReference type="ARBA" id="ARBA00023027"/>
    </source>
</evidence>